<name>A0AAU7N290_9FLAO</name>
<dbReference type="SUPFAM" id="SSF109854">
    <property type="entry name" value="DinB/YfiT-like putative metalloenzymes"/>
    <property type="match status" value="1"/>
</dbReference>
<dbReference type="AlphaFoldDB" id="A0AAU7N290"/>
<dbReference type="InterPro" id="IPR007061">
    <property type="entry name" value="MST-like"/>
</dbReference>
<dbReference type="Pfam" id="PF04978">
    <property type="entry name" value="MST"/>
    <property type="match status" value="1"/>
</dbReference>
<organism evidence="1">
    <name type="scientific">Flagellimonas sp. MMG031</name>
    <dbReference type="NCBI Taxonomy" id="3158549"/>
    <lineage>
        <taxon>Bacteria</taxon>
        <taxon>Pseudomonadati</taxon>
        <taxon>Bacteroidota</taxon>
        <taxon>Flavobacteriia</taxon>
        <taxon>Flavobacteriales</taxon>
        <taxon>Flavobacteriaceae</taxon>
        <taxon>Flagellimonas</taxon>
    </lineage>
</organism>
<dbReference type="InterPro" id="IPR034660">
    <property type="entry name" value="DinB/YfiT-like"/>
</dbReference>
<evidence type="ECO:0000313" key="1">
    <source>
        <dbReference type="EMBL" id="XBQ24778.1"/>
    </source>
</evidence>
<sequence>MKGLKYLFPYLGMTEHSTIGKLYIFPYSFETDSMKSLKTKNSLLLLCLPMLFLQAQGELKSVAGYSPNIGSMVYMLEDLKERITEQVKDLDQTQTDFQYDGDANSIGALIMHLVSTESYYQVATLEGREWTAEEMESLGVAGELNSKVNNMLKGEPIGYYLDLWDEVRAKTLAGLKTKDDAWFASNIEEGLNYRYIWYHVMEHSANHMGQIGTIMNRLPK</sequence>
<dbReference type="EMBL" id="CP157804">
    <property type="protein sequence ID" value="XBQ24778.1"/>
    <property type="molecule type" value="Genomic_DNA"/>
</dbReference>
<dbReference type="KEGG" id="fld:ABNE31_07635"/>
<dbReference type="Gene3D" id="1.20.120.450">
    <property type="entry name" value="dinb family like domain"/>
    <property type="match status" value="1"/>
</dbReference>
<dbReference type="RefSeq" id="WP_349352925.1">
    <property type="nucleotide sequence ID" value="NZ_CP157804.1"/>
</dbReference>
<accession>A0AAU7N290</accession>
<gene>
    <name evidence="1" type="ORF">ABNE31_07635</name>
</gene>
<proteinExistence type="predicted"/>
<reference evidence="1" key="1">
    <citation type="submission" date="2024-05" db="EMBL/GenBank/DDBJ databases">
        <title>Draft Genome Sequences of Flagellimonas sp. MMG031 and Marinobacter sp. MMG032 Isolated from the dinoflagellate Symbiodinium pilosum.</title>
        <authorList>
            <person name="Shikuma N.J."/>
            <person name="Farrell M.V."/>
        </authorList>
    </citation>
    <scope>NUCLEOTIDE SEQUENCE</scope>
    <source>
        <strain evidence="1">MMG031</strain>
    </source>
</reference>
<protein>
    <submittedName>
        <fullName evidence="1">DinB family protein</fullName>
    </submittedName>
</protein>